<keyword evidence="2" id="KW-0732">Signal</keyword>
<sequence length="125" mass="14569">MRIQSIIFLTIIAIFGYISCEDEETLTLYDHPGIPSSEFTKKEAEYAQFKAKKNSKKEKNRTGRSEEAFNEDEFEDCDEDELEADGKESEYNEEEEEEEQDDGVDDWDGGEDIYISKDKVRTKEL</sequence>
<evidence type="ECO:0008006" key="5">
    <source>
        <dbReference type="Google" id="ProtNLM"/>
    </source>
</evidence>
<feature type="signal peptide" evidence="2">
    <location>
        <begin position="1"/>
        <end position="20"/>
    </location>
</feature>
<feature type="compositionally biased region" description="Acidic residues" evidence="1">
    <location>
        <begin position="91"/>
        <end position="111"/>
    </location>
</feature>
<feature type="chain" id="PRO_5042285400" description="Secreted protein" evidence="2">
    <location>
        <begin position="21"/>
        <end position="125"/>
    </location>
</feature>
<reference evidence="3 4" key="1">
    <citation type="submission" date="2022-05" db="EMBL/GenBank/DDBJ databases">
        <title>Chromosome-level reference genomes for two strains of Caenorhabditis briggsae: an improved platform for comparative genomics.</title>
        <authorList>
            <person name="Stevens L."/>
            <person name="Andersen E.C."/>
        </authorList>
    </citation>
    <scope>NUCLEOTIDE SEQUENCE [LARGE SCALE GENOMIC DNA]</scope>
    <source>
        <strain evidence="3">QX1410_ONT</strain>
        <tissue evidence="3">Whole-organism</tissue>
    </source>
</reference>
<dbReference type="Proteomes" id="UP000827892">
    <property type="component" value="Chromosome I"/>
</dbReference>
<name>A0AAE9DVQ3_CAEBR</name>
<evidence type="ECO:0000256" key="2">
    <source>
        <dbReference type="SAM" id="SignalP"/>
    </source>
</evidence>
<feature type="compositionally biased region" description="Acidic residues" evidence="1">
    <location>
        <begin position="68"/>
        <end position="83"/>
    </location>
</feature>
<accession>A0AAE9DVQ3</accession>
<dbReference type="OMA" id="GMSSEND"/>
<feature type="compositionally biased region" description="Basic residues" evidence="1">
    <location>
        <begin position="50"/>
        <end position="59"/>
    </location>
</feature>
<evidence type="ECO:0000256" key="1">
    <source>
        <dbReference type="SAM" id="MobiDB-lite"/>
    </source>
</evidence>
<proteinExistence type="predicted"/>
<gene>
    <name evidence="3" type="ORF">L3Y34_015709</name>
</gene>
<evidence type="ECO:0000313" key="3">
    <source>
        <dbReference type="EMBL" id="ULU12643.1"/>
    </source>
</evidence>
<evidence type="ECO:0000313" key="4">
    <source>
        <dbReference type="Proteomes" id="UP000827892"/>
    </source>
</evidence>
<organism evidence="3 4">
    <name type="scientific">Caenorhabditis briggsae</name>
    <dbReference type="NCBI Taxonomy" id="6238"/>
    <lineage>
        <taxon>Eukaryota</taxon>
        <taxon>Metazoa</taxon>
        <taxon>Ecdysozoa</taxon>
        <taxon>Nematoda</taxon>
        <taxon>Chromadorea</taxon>
        <taxon>Rhabditida</taxon>
        <taxon>Rhabditina</taxon>
        <taxon>Rhabditomorpha</taxon>
        <taxon>Rhabditoidea</taxon>
        <taxon>Rhabditidae</taxon>
        <taxon>Peloderinae</taxon>
        <taxon>Caenorhabditis</taxon>
    </lineage>
</organism>
<dbReference type="AlphaFoldDB" id="A0AAE9DVQ3"/>
<feature type="compositionally biased region" description="Basic and acidic residues" evidence="1">
    <location>
        <begin position="114"/>
        <end position="125"/>
    </location>
</feature>
<protein>
    <recommendedName>
        <fullName evidence="5">Secreted protein</fullName>
    </recommendedName>
</protein>
<dbReference type="EMBL" id="CP090891">
    <property type="protein sequence ID" value="ULU12643.1"/>
    <property type="molecule type" value="Genomic_DNA"/>
</dbReference>
<feature type="region of interest" description="Disordered" evidence="1">
    <location>
        <begin position="49"/>
        <end position="125"/>
    </location>
</feature>